<feature type="region of interest" description="Disordered" evidence="1">
    <location>
        <begin position="353"/>
        <end position="375"/>
    </location>
</feature>
<keyword evidence="4" id="KW-1185">Reference proteome</keyword>
<feature type="compositionally biased region" description="Low complexity" evidence="1">
    <location>
        <begin position="212"/>
        <end position="227"/>
    </location>
</feature>
<proteinExistence type="predicted"/>
<protein>
    <recommendedName>
        <fullName evidence="2">PDZ domain-containing protein</fullName>
    </recommendedName>
</protein>
<dbReference type="Proteomes" id="UP000230066">
    <property type="component" value="Unassembled WGS sequence"/>
</dbReference>
<evidence type="ECO:0000313" key="4">
    <source>
        <dbReference type="Proteomes" id="UP000230066"/>
    </source>
</evidence>
<feature type="domain" description="PDZ" evidence="2">
    <location>
        <begin position="503"/>
        <end position="581"/>
    </location>
</feature>
<feature type="region of interest" description="Disordered" evidence="1">
    <location>
        <begin position="243"/>
        <end position="266"/>
    </location>
</feature>
<comment type="caution">
    <text evidence="3">The sequence shown here is derived from an EMBL/GenBank/DDBJ whole genome shotgun (WGS) entry which is preliminary data.</text>
</comment>
<organism evidence="3 4">
    <name type="scientific">Fasciola hepatica</name>
    <name type="common">Liver fluke</name>
    <dbReference type="NCBI Taxonomy" id="6192"/>
    <lineage>
        <taxon>Eukaryota</taxon>
        <taxon>Metazoa</taxon>
        <taxon>Spiralia</taxon>
        <taxon>Lophotrochozoa</taxon>
        <taxon>Platyhelminthes</taxon>
        <taxon>Trematoda</taxon>
        <taxon>Digenea</taxon>
        <taxon>Plagiorchiida</taxon>
        <taxon>Echinostomata</taxon>
        <taxon>Echinostomatoidea</taxon>
        <taxon>Fasciolidae</taxon>
        <taxon>Fasciola</taxon>
    </lineage>
</organism>
<dbReference type="SUPFAM" id="SSF50156">
    <property type="entry name" value="PDZ domain-like"/>
    <property type="match status" value="2"/>
</dbReference>
<dbReference type="EMBL" id="JXXN02001938">
    <property type="protein sequence ID" value="THD23801.1"/>
    <property type="molecule type" value="Genomic_DNA"/>
</dbReference>
<accession>A0A4E0RBZ8</accession>
<feature type="region of interest" description="Disordered" evidence="1">
    <location>
        <begin position="189"/>
        <end position="227"/>
    </location>
</feature>
<evidence type="ECO:0000256" key="1">
    <source>
        <dbReference type="SAM" id="MobiDB-lite"/>
    </source>
</evidence>
<evidence type="ECO:0000313" key="3">
    <source>
        <dbReference type="EMBL" id="THD23801.1"/>
    </source>
</evidence>
<dbReference type="PANTHER" id="PTHR10316:SF40">
    <property type="entry name" value="LD27118P"/>
    <property type="match status" value="1"/>
</dbReference>
<feature type="compositionally biased region" description="Polar residues" evidence="1">
    <location>
        <begin position="251"/>
        <end position="266"/>
    </location>
</feature>
<dbReference type="GO" id="GO:0005737">
    <property type="term" value="C:cytoplasm"/>
    <property type="evidence" value="ECO:0007669"/>
    <property type="project" value="TreeGrafter"/>
</dbReference>
<dbReference type="SMART" id="SM00228">
    <property type="entry name" value="PDZ"/>
    <property type="match status" value="2"/>
</dbReference>
<dbReference type="Gene3D" id="2.30.42.10">
    <property type="match status" value="2"/>
</dbReference>
<sequence length="592" mass="64152">MSKPETVRPALRGTVVHARSASVPSELPATLLIPLRYPRPQHMSQRTSSSKYTGKEPDEFINGEKHLPVVTYSPQLGPNFALSRVAASCPMRASRGLTPPTSAACNKPISKMFLAAKHSSCTNSPVANHKALTENYNRTAATEQNSPGPDIFRLFWHRPRPGEPGMIVNQVSVQQNMANTTGFVTTTVKTTTTPSTNTQNPQPSSPFSDKPTTTTLTSTNTTTSCASTHTLGRSTFFQRLRWRRGQRGTRSASNSADGSPILTTSELPTHLSNTTASLDTDFGQVPDVATTSTACVKLVDTQITKGPNGFGLTLADVVTFIPDKLLGLRSTSGCSSHRLGFYQRLLQIRSVNSSSLPGSPHDRETGKSGSTNHSVRPGDMLLAVEGFRLAGCTPEFAVRLLASVPVGGVVHVTLLRGLALAPMSTRSKQEQFLTDRLNSKYASQETTNNYGHSVGCKSETVSPLLCDGTLDSLKKSERKVPFKCESAKWNEKLFDIDICKQSGGFGFTLVKVDGKFLVDTVASNITYSDHSGQVEKTLLPGDQVLEMGHLHLESLAQPQVMQLMESYPVGKSLRFLVSRGKLRMNTVKLCLL</sequence>
<feature type="domain" description="PDZ" evidence="2">
    <location>
        <begin position="308"/>
        <end position="418"/>
    </location>
</feature>
<gene>
    <name evidence="3" type="ORF">D915_005625</name>
</gene>
<dbReference type="InterPro" id="IPR001478">
    <property type="entry name" value="PDZ"/>
</dbReference>
<evidence type="ECO:0000259" key="2">
    <source>
        <dbReference type="SMART" id="SM00228"/>
    </source>
</evidence>
<dbReference type="GO" id="GO:0007165">
    <property type="term" value="P:signal transduction"/>
    <property type="evidence" value="ECO:0007669"/>
    <property type="project" value="TreeGrafter"/>
</dbReference>
<dbReference type="InterPro" id="IPR036034">
    <property type="entry name" value="PDZ_sf"/>
</dbReference>
<dbReference type="AlphaFoldDB" id="A0A4E0RBZ8"/>
<dbReference type="PANTHER" id="PTHR10316">
    <property type="entry name" value="MEMBRANE ASSOCIATED GUANYLATE KINASE-RELATED"/>
    <property type="match status" value="1"/>
</dbReference>
<name>A0A4E0RBZ8_FASHE</name>
<reference evidence="3" key="1">
    <citation type="submission" date="2019-03" db="EMBL/GenBank/DDBJ databases">
        <title>Improved annotation for the trematode Fasciola hepatica.</title>
        <authorList>
            <person name="Choi Y.-J."/>
            <person name="Martin J."/>
            <person name="Mitreva M."/>
        </authorList>
    </citation>
    <scope>NUCLEOTIDE SEQUENCE [LARGE SCALE GENOMIC DNA]</scope>
</reference>
<feature type="compositionally biased region" description="Low complexity" evidence="1">
    <location>
        <begin position="189"/>
        <end position="202"/>
    </location>
</feature>